<keyword evidence="3" id="KW-1185">Reference proteome</keyword>
<dbReference type="PANTHER" id="PTHR43179:SF7">
    <property type="entry name" value="RHAMNOSYLTRANSFERASE WBBL"/>
    <property type="match status" value="1"/>
</dbReference>
<organism evidence="2 3">
    <name type="scientific">Leifsonia virtsii</name>
    <dbReference type="NCBI Taxonomy" id="3035915"/>
    <lineage>
        <taxon>Bacteria</taxon>
        <taxon>Bacillati</taxon>
        <taxon>Actinomycetota</taxon>
        <taxon>Actinomycetes</taxon>
        <taxon>Micrococcales</taxon>
        <taxon>Microbacteriaceae</taxon>
        <taxon>Leifsonia</taxon>
    </lineage>
</organism>
<dbReference type="InterPro" id="IPR029044">
    <property type="entry name" value="Nucleotide-diphossugar_trans"/>
</dbReference>
<dbReference type="PANTHER" id="PTHR43179">
    <property type="entry name" value="RHAMNOSYLTRANSFERASE WBBL"/>
    <property type="match status" value="1"/>
</dbReference>
<dbReference type="InterPro" id="IPR001173">
    <property type="entry name" value="Glyco_trans_2-like"/>
</dbReference>
<gene>
    <name evidence="2" type="ORF">P5G59_14650</name>
</gene>
<feature type="domain" description="Glycosyltransferase 2-like" evidence="1">
    <location>
        <begin position="12"/>
        <end position="195"/>
    </location>
</feature>
<dbReference type="RefSeq" id="WP_301219734.1">
    <property type="nucleotide sequence ID" value="NZ_JAROCB010000004.1"/>
</dbReference>
<dbReference type="Proteomes" id="UP001174210">
    <property type="component" value="Unassembled WGS sequence"/>
</dbReference>
<accession>A0ABT8IZZ2</accession>
<reference evidence="2" key="1">
    <citation type="submission" date="2023-03" db="EMBL/GenBank/DDBJ databases">
        <title>MT1 and MT2 Draft Genomes of Novel Species.</title>
        <authorList>
            <person name="Venkateswaran K."/>
        </authorList>
    </citation>
    <scope>NUCLEOTIDE SEQUENCE</scope>
    <source>
        <strain evidence="2">F6_8S_P_1A</strain>
    </source>
</reference>
<dbReference type="CDD" id="cd04186">
    <property type="entry name" value="GT_2_like_c"/>
    <property type="match status" value="1"/>
</dbReference>
<protein>
    <submittedName>
        <fullName evidence="2">Glycosyltransferase family 2 protein</fullName>
    </submittedName>
</protein>
<sequence length="296" mass="31990">MPATLSASSLAVVTVSYNSSGELAGFLDSVASGDLAPRTLIADNASADIDDTTAIAATRNASVLPLGENRGYGGAINAAVRSLPSDVRFVLISNPDVRLGHDTVSELAGALIDHPQAGAVGPRVLNEDGTPYPSARAFPSLRTGIGHAVLYPIWKGNPWSRRYLAHRTESSEMRQVDWLSGSCLMVRRSAFDEIGGFDEGYFMYFEDVDLGYRLAKGGWDRLYVPATSIIHSGAHSTTSESSRMVRAHHDSAYRYLSKKYAGPVLAPLRWALRVGLDVRAWLLTRGGRQPSSSPRR</sequence>
<dbReference type="SUPFAM" id="SSF53448">
    <property type="entry name" value="Nucleotide-diphospho-sugar transferases"/>
    <property type="match status" value="1"/>
</dbReference>
<proteinExistence type="predicted"/>
<dbReference type="EMBL" id="JAROCB010000004">
    <property type="protein sequence ID" value="MDN4598389.1"/>
    <property type="molecule type" value="Genomic_DNA"/>
</dbReference>
<name>A0ABT8IZZ2_9MICO</name>
<comment type="caution">
    <text evidence="2">The sequence shown here is derived from an EMBL/GenBank/DDBJ whole genome shotgun (WGS) entry which is preliminary data.</text>
</comment>
<dbReference type="Pfam" id="PF00535">
    <property type="entry name" value="Glycos_transf_2"/>
    <property type="match status" value="1"/>
</dbReference>
<evidence type="ECO:0000313" key="3">
    <source>
        <dbReference type="Proteomes" id="UP001174210"/>
    </source>
</evidence>
<evidence type="ECO:0000259" key="1">
    <source>
        <dbReference type="Pfam" id="PF00535"/>
    </source>
</evidence>
<dbReference type="Gene3D" id="3.90.550.10">
    <property type="entry name" value="Spore Coat Polysaccharide Biosynthesis Protein SpsA, Chain A"/>
    <property type="match status" value="1"/>
</dbReference>
<evidence type="ECO:0000313" key="2">
    <source>
        <dbReference type="EMBL" id="MDN4598389.1"/>
    </source>
</evidence>